<accession>A0A2L0D346</accession>
<dbReference type="KEGG" id="splr:C0J00_03465"/>
<keyword evidence="3" id="KW-1185">Reference proteome</keyword>
<evidence type="ECO:0000313" key="3">
    <source>
        <dbReference type="Proteomes" id="UP000238956"/>
    </source>
</evidence>
<reference evidence="2 3" key="1">
    <citation type="submission" date="2017-12" db="EMBL/GenBank/DDBJ databases">
        <authorList>
            <person name="Hurst M.R.H."/>
        </authorList>
    </citation>
    <scope>NUCLEOTIDE SEQUENCE [LARGE SCALE GENOMIC DNA]</scope>
    <source>
        <strain evidence="2 3">TH11417</strain>
    </source>
</reference>
<gene>
    <name evidence="2" type="ORF">C0J00_03465</name>
</gene>
<organism evidence="2 3">
    <name type="scientific">Streptococcus pluranimalium</name>
    <dbReference type="NCBI Taxonomy" id="82348"/>
    <lineage>
        <taxon>Bacteria</taxon>
        <taxon>Bacillati</taxon>
        <taxon>Bacillota</taxon>
        <taxon>Bacilli</taxon>
        <taxon>Lactobacillales</taxon>
        <taxon>Streptococcaceae</taxon>
        <taxon>Streptococcus</taxon>
    </lineage>
</organism>
<feature type="transmembrane region" description="Helical" evidence="1">
    <location>
        <begin position="23"/>
        <end position="40"/>
    </location>
</feature>
<sequence>MLFVMLQFRFSMRETRRPLLKRVADKFLMVYVVAIFMIFLRKGFQNYFVRLLLICYNKWNG</sequence>
<name>A0A2L0D346_9STRE</name>
<reference evidence="2 3" key="2">
    <citation type="submission" date="2018-02" db="EMBL/GenBank/DDBJ databases">
        <title>Whole genome sequencing analysis of Streptococcus pluranimalium isolated from cattle infected mastitis in China.</title>
        <authorList>
            <person name="Zhang J.-R."/>
            <person name="Hu G.-Z."/>
        </authorList>
    </citation>
    <scope>NUCLEOTIDE SEQUENCE [LARGE SCALE GENOMIC DNA]</scope>
    <source>
        <strain evidence="2 3">TH11417</strain>
    </source>
</reference>
<dbReference type="Proteomes" id="UP000238956">
    <property type="component" value="Chromosome"/>
</dbReference>
<protein>
    <submittedName>
        <fullName evidence="2">Uncharacterized protein</fullName>
    </submittedName>
</protein>
<evidence type="ECO:0000256" key="1">
    <source>
        <dbReference type="SAM" id="Phobius"/>
    </source>
</evidence>
<dbReference type="AlphaFoldDB" id="A0A2L0D346"/>
<dbReference type="EMBL" id="CP025536">
    <property type="protein sequence ID" value="AUW96243.1"/>
    <property type="molecule type" value="Genomic_DNA"/>
</dbReference>
<proteinExistence type="predicted"/>
<evidence type="ECO:0000313" key="2">
    <source>
        <dbReference type="EMBL" id="AUW96243.1"/>
    </source>
</evidence>
<keyword evidence="1" id="KW-1133">Transmembrane helix</keyword>
<keyword evidence="1" id="KW-0812">Transmembrane</keyword>
<keyword evidence="1" id="KW-0472">Membrane</keyword>